<dbReference type="GO" id="GO:0051087">
    <property type="term" value="F:protein-folding chaperone binding"/>
    <property type="evidence" value="ECO:0007669"/>
    <property type="project" value="TreeGrafter"/>
</dbReference>
<accession>A0A9J6H7N7</accession>
<evidence type="ECO:0000256" key="3">
    <source>
        <dbReference type="ARBA" id="ARBA00022792"/>
    </source>
</evidence>
<keyword evidence="6" id="KW-0472">Membrane</keyword>
<comment type="subcellular location">
    <subcellularLocation>
        <location evidence="1">Mitochondrion inner membrane</location>
    </subcellularLocation>
</comment>
<reference evidence="8 9" key="1">
    <citation type="journal article" date="2020" name="Cell">
        <title>Large-Scale Comparative Analyses of Tick Genomes Elucidate Their Genetic Diversity and Vector Capacities.</title>
        <authorList>
            <consortium name="Tick Genome and Microbiome Consortium (TIGMIC)"/>
            <person name="Jia N."/>
            <person name="Wang J."/>
            <person name="Shi W."/>
            <person name="Du L."/>
            <person name="Sun Y."/>
            <person name="Zhan W."/>
            <person name="Jiang J.F."/>
            <person name="Wang Q."/>
            <person name="Zhang B."/>
            <person name="Ji P."/>
            <person name="Bell-Sakyi L."/>
            <person name="Cui X.M."/>
            <person name="Yuan T.T."/>
            <person name="Jiang B.G."/>
            <person name="Yang W.F."/>
            <person name="Lam T.T."/>
            <person name="Chang Q.C."/>
            <person name="Ding S.J."/>
            <person name="Wang X.J."/>
            <person name="Zhu J.G."/>
            <person name="Ruan X.D."/>
            <person name="Zhao L."/>
            <person name="Wei J.T."/>
            <person name="Ye R.Z."/>
            <person name="Que T.C."/>
            <person name="Du C.H."/>
            <person name="Zhou Y.H."/>
            <person name="Cheng J.X."/>
            <person name="Dai P.F."/>
            <person name="Guo W.B."/>
            <person name="Han X.H."/>
            <person name="Huang E.J."/>
            <person name="Li L.F."/>
            <person name="Wei W."/>
            <person name="Gao Y.C."/>
            <person name="Liu J.Z."/>
            <person name="Shao H.Z."/>
            <person name="Wang X."/>
            <person name="Wang C.C."/>
            <person name="Yang T.C."/>
            <person name="Huo Q.B."/>
            <person name="Li W."/>
            <person name="Chen H.Y."/>
            <person name="Chen S.E."/>
            <person name="Zhou L.G."/>
            <person name="Ni X.B."/>
            <person name="Tian J.H."/>
            <person name="Sheng Y."/>
            <person name="Liu T."/>
            <person name="Pan Y.S."/>
            <person name="Xia L.Y."/>
            <person name="Li J."/>
            <person name="Zhao F."/>
            <person name="Cao W.C."/>
        </authorList>
    </citation>
    <scope>NUCLEOTIDE SEQUENCE [LARGE SCALE GENOMIC DNA]</scope>
    <source>
        <strain evidence="8">HaeL-2018</strain>
    </source>
</reference>
<dbReference type="SMART" id="SM00978">
    <property type="entry name" value="Tim44"/>
    <property type="match status" value="1"/>
</dbReference>
<evidence type="ECO:0000313" key="9">
    <source>
        <dbReference type="Proteomes" id="UP000821853"/>
    </source>
</evidence>
<proteinExistence type="inferred from homology"/>
<dbReference type="GO" id="GO:0030150">
    <property type="term" value="P:protein import into mitochondrial matrix"/>
    <property type="evidence" value="ECO:0007669"/>
    <property type="project" value="TreeGrafter"/>
</dbReference>
<dbReference type="GO" id="GO:0005743">
    <property type="term" value="C:mitochondrial inner membrane"/>
    <property type="evidence" value="ECO:0007669"/>
    <property type="project" value="UniProtKB-SubCell"/>
</dbReference>
<evidence type="ECO:0000256" key="4">
    <source>
        <dbReference type="ARBA" id="ARBA00022946"/>
    </source>
</evidence>
<organism evidence="8 9">
    <name type="scientific">Haemaphysalis longicornis</name>
    <name type="common">Bush tick</name>
    <dbReference type="NCBI Taxonomy" id="44386"/>
    <lineage>
        <taxon>Eukaryota</taxon>
        <taxon>Metazoa</taxon>
        <taxon>Ecdysozoa</taxon>
        <taxon>Arthropoda</taxon>
        <taxon>Chelicerata</taxon>
        <taxon>Arachnida</taxon>
        <taxon>Acari</taxon>
        <taxon>Parasitiformes</taxon>
        <taxon>Ixodida</taxon>
        <taxon>Ixodoidea</taxon>
        <taxon>Ixodidae</taxon>
        <taxon>Haemaphysalinae</taxon>
        <taxon>Haemaphysalis</taxon>
    </lineage>
</organism>
<comment type="similarity">
    <text evidence="2">Belongs to the Tim44 family.</text>
</comment>
<dbReference type="OrthoDB" id="10265990at2759"/>
<keyword evidence="3" id="KW-0999">Mitochondrion inner membrane</keyword>
<keyword evidence="4" id="KW-0809">Transit peptide</keyword>
<dbReference type="Gene3D" id="3.10.450.240">
    <property type="match status" value="1"/>
</dbReference>
<dbReference type="Pfam" id="PF04280">
    <property type="entry name" value="Tim44"/>
    <property type="match status" value="1"/>
</dbReference>
<evidence type="ECO:0000313" key="8">
    <source>
        <dbReference type="EMBL" id="KAH9383137.1"/>
    </source>
</evidence>
<dbReference type="SUPFAM" id="SSF54427">
    <property type="entry name" value="NTF2-like"/>
    <property type="match status" value="1"/>
</dbReference>
<evidence type="ECO:0000256" key="6">
    <source>
        <dbReference type="ARBA" id="ARBA00023136"/>
    </source>
</evidence>
<gene>
    <name evidence="8" type="ORF">HPB48_023872</name>
</gene>
<dbReference type="EMBL" id="JABSTR010000977">
    <property type="protein sequence ID" value="KAH9383137.1"/>
    <property type="molecule type" value="Genomic_DNA"/>
</dbReference>
<comment type="caution">
    <text evidence="8">The sequence shown here is derived from an EMBL/GenBank/DDBJ whole genome shotgun (WGS) entry which is preliminary data.</text>
</comment>
<sequence>MDPNFDKNEFLRQCEEDIIPNLLEAMVRGDLEILRDWCHDAPYNVLSTPISQAIKLGYHYDSKVLDVMNVDLAMGKIMEQGPVLIVTFQSQQIMVVRNSKGEVVEGDPEKILRINHAWVLCRDQSQLDPKAAWKLMDLSASSSEQWL</sequence>
<evidence type="ECO:0000259" key="7">
    <source>
        <dbReference type="SMART" id="SM00978"/>
    </source>
</evidence>
<name>A0A9J6H7N7_HAELO</name>
<dbReference type="VEuPathDB" id="VectorBase:HLOH_044374"/>
<protein>
    <recommendedName>
        <fullName evidence="7">Tim44-like domain-containing protein</fullName>
    </recommendedName>
</protein>
<dbReference type="Proteomes" id="UP000821853">
    <property type="component" value="Unassembled WGS sequence"/>
</dbReference>
<keyword evidence="5" id="KW-0496">Mitochondrion</keyword>
<evidence type="ECO:0000256" key="2">
    <source>
        <dbReference type="ARBA" id="ARBA00009597"/>
    </source>
</evidence>
<dbReference type="InterPro" id="IPR032710">
    <property type="entry name" value="NTF2-like_dom_sf"/>
</dbReference>
<dbReference type="OMA" id="SGQMNLW"/>
<dbReference type="PANTHER" id="PTHR10721:SF1">
    <property type="entry name" value="MITOCHONDRIAL IMPORT INNER MEMBRANE TRANSLOCASE SUBUNIT TIM44"/>
    <property type="match status" value="1"/>
</dbReference>
<dbReference type="InterPro" id="IPR039544">
    <property type="entry name" value="Tim44-like"/>
</dbReference>
<dbReference type="PANTHER" id="PTHR10721">
    <property type="entry name" value="MITOCHONDRIAL IMPORT INNER MEMBRANE TRANSLOCASE SUBUNIT TIM44"/>
    <property type="match status" value="1"/>
</dbReference>
<keyword evidence="9" id="KW-1185">Reference proteome</keyword>
<dbReference type="AlphaFoldDB" id="A0A9J6H7N7"/>
<feature type="domain" description="Tim44-like" evidence="7">
    <location>
        <begin position="1"/>
        <end position="140"/>
    </location>
</feature>
<evidence type="ECO:0000256" key="5">
    <source>
        <dbReference type="ARBA" id="ARBA00023128"/>
    </source>
</evidence>
<dbReference type="InterPro" id="IPR007379">
    <property type="entry name" value="Tim44-like_dom"/>
</dbReference>
<evidence type="ECO:0000256" key="1">
    <source>
        <dbReference type="ARBA" id="ARBA00004273"/>
    </source>
</evidence>